<evidence type="ECO:0000313" key="2">
    <source>
        <dbReference type="Proteomes" id="UP000198670"/>
    </source>
</evidence>
<keyword evidence="2" id="KW-1185">Reference proteome</keyword>
<proteinExistence type="predicted"/>
<evidence type="ECO:0000313" key="1">
    <source>
        <dbReference type="EMBL" id="SFH88679.1"/>
    </source>
</evidence>
<dbReference type="EMBL" id="FOQO01000001">
    <property type="protein sequence ID" value="SFH88679.1"/>
    <property type="molecule type" value="Genomic_DNA"/>
</dbReference>
<organism evidence="1 2">
    <name type="scientific">Parapedobacter indicus</name>
    <dbReference type="NCBI Taxonomy" id="1477437"/>
    <lineage>
        <taxon>Bacteria</taxon>
        <taxon>Pseudomonadati</taxon>
        <taxon>Bacteroidota</taxon>
        <taxon>Sphingobacteriia</taxon>
        <taxon>Sphingobacteriales</taxon>
        <taxon>Sphingobacteriaceae</taxon>
        <taxon>Parapedobacter</taxon>
    </lineage>
</organism>
<reference evidence="1 2" key="1">
    <citation type="submission" date="2016-10" db="EMBL/GenBank/DDBJ databases">
        <authorList>
            <person name="de Groot N.N."/>
        </authorList>
    </citation>
    <scope>NUCLEOTIDE SEQUENCE [LARGE SCALE GENOMIC DNA]</scope>
    <source>
        <strain evidence="1 2">RK1</strain>
    </source>
</reference>
<dbReference type="STRING" id="1477437.SAMN05444682_101579"/>
<evidence type="ECO:0008006" key="3">
    <source>
        <dbReference type="Google" id="ProtNLM"/>
    </source>
</evidence>
<dbReference type="Proteomes" id="UP000198670">
    <property type="component" value="Unassembled WGS sequence"/>
</dbReference>
<protein>
    <recommendedName>
        <fullName evidence="3">DUF4367 domain-containing protein</fullName>
    </recommendedName>
</protein>
<gene>
    <name evidence="1" type="ORF">SAMN05444682_101579</name>
</gene>
<accession>A0A1I3DQ52</accession>
<sequence>MEQQEFEITLKPEDAALPETISVQHRDETFRFTLNGADISILNNGDNSWSLVSGDLAQERVNAIGQAIEAWYGRQPL</sequence>
<dbReference type="AlphaFoldDB" id="A0A1I3DQ52"/>
<dbReference type="OrthoDB" id="798681at2"/>
<dbReference type="RefSeq" id="WP_090623961.1">
    <property type="nucleotide sequence ID" value="NZ_FOQO01000001.1"/>
</dbReference>
<name>A0A1I3DQ52_9SPHI</name>